<evidence type="ECO:0000313" key="1">
    <source>
        <dbReference type="EMBL" id="ANN85856.1"/>
    </source>
</evidence>
<reference evidence="1 2" key="1">
    <citation type="submission" date="2016-05" db="EMBL/GenBank/DDBJ databases">
        <title>Genome Sequence of Salmonella enterica Serovar Typhimurium Phage GG32 strain from environment in Korea.</title>
        <authorList>
            <person name="Chae S.-J."/>
            <person name="Kwon T."/>
            <person name="Lee S."/>
            <person name="Kim J."/>
            <person name="Yoo C.-K."/>
            <person name="Chung G.T."/>
            <person name="Kim D.-W."/>
            <person name="Lee D.-Y."/>
        </authorList>
    </citation>
    <scope>NUCLEOTIDE SEQUENCE [LARGE SCALE GENOMIC DNA]</scope>
</reference>
<proteinExistence type="predicted"/>
<dbReference type="KEGG" id="vg:30313665"/>
<organism evidence="1 2">
    <name type="scientific">Salmonella phage GG32</name>
    <dbReference type="NCBI Taxonomy" id="1868169"/>
    <lineage>
        <taxon>Viruses</taxon>
        <taxon>Duplodnaviria</taxon>
        <taxon>Heunggongvirae</taxon>
        <taxon>Uroviricota</taxon>
        <taxon>Caudoviricetes</taxon>
        <taxon>Pantevenvirales</taxon>
        <taxon>Ackermannviridae</taxon>
        <taxon>Cvivirinae</taxon>
        <taxon>Kuttervirus</taxon>
        <taxon>Kuttervirus GG32</taxon>
    </lineage>
</organism>
<dbReference type="RefSeq" id="YP_009283782.1">
    <property type="nucleotide sequence ID" value="NC_031045.1"/>
</dbReference>
<protein>
    <submittedName>
        <fullName evidence="1">Uncharacterized protein</fullName>
    </submittedName>
</protein>
<accession>A0A193GXW5</accession>
<sequence>MVRFRTLANKIKGFINNGLQSIVNSLNGKLFESWPLIAM</sequence>
<name>A0A193GXW5_9CAUD</name>
<dbReference type="Proteomes" id="UP000202398">
    <property type="component" value="Segment"/>
</dbReference>
<keyword evidence="2" id="KW-1185">Reference proteome</keyword>
<dbReference type="EMBL" id="KX245012">
    <property type="protein sequence ID" value="ANN85856.1"/>
    <property type="molecule type" value="Genomic_DNA"/>
</dbReference>
<dbReference type="GeneID" id="30313665"/>
<evidence type="ECO:0000313" key="2">
    <source>
        <dbReference type="Proteomes" id="UP000202398"/>
    </source>
</evidence>